<evidence type="ECO:0000313" key="2">
    <source>
        <dbReference type="Proteomes" id="UP000299102"/>
    </source>
</evidence>
<dbReference type="Proteomes" id="UP000299102">
    <property type="component" value="Unassembled WGS sequence"/>
</dbReference>
<accession>A0A4C1ZX35</accession>
<proteinExistence type="predicted"/>
<organism evidence="1 2">
    <name type="scientific">Eumeta variegata</name>
    <name type="common">Bagworm moth</name>
    <name type="synonym">Eumeta japonica</name>
    <dbReference type="NCBI Taxonomy" id="151549"/>
    <lineage>
        <taxon>Eukaryota</taxon>
        <taxon>Metazoa</taxon>
        <taxon>Ecdysozoa</taxon>
        <taxon>Arthropoda</taxon>
        <taxon>Hexapoda</taxon>
        <taxon>Insecta</taxon>
        <taxon>Pterygota</taxon>
        <taxon>Neoptera</taxon>
        <taxon>Endopterygota</taxon>
        <taxon>Lepidoptera</taxon>
        <taxon>Glossata</taxon>
        <taxon>Ditrysia</taxon>
        <taxon>Tineoidea</taxon>
        <taxon>Psychidae</taxon>
        <taxon>Oiketicinae</taxon>
        <taxon>Eumeta</taxon>
    </lineage>
</organism>
<sequence length="81" mass="8841">MHANYVIYQSPQNKWDNAASHTCARGGRYEGGPWVGGPPMVEINDRITISIEEGGSASTSAGLQCFQLCRREVSHESVAME</sequence>
<evidence type="ECO:0000313" key="1">
    <source>
        <dbReference type="EMBL" id="GBP91177.1"/>
    </source>
</evidence>
<dbReference type="AlphaFoldDB" id="A0A4C1ZX35"/>
<protein>
    <submittedName>
        <fullName evidence="1">Uncharacterized protein</fullName>
    </submittedName>
</protein>
<reference evidence="1 2" key="1">
    <citation type="journal article" date="2019" name="Commun. Biol.">
        <title>The bagworm genome reveals a unique fibroin gene that provides high tensile strength.</title>
        <authorList>
            <person name="Kono N."/>
            <person name="Nakamura H."/>
            <person name="Ohtoshi R."/>
            <person name="Tomita M."/>
            <person name="Numata K."/>
            <person name="Arakawa K."/>
        </authorList>
    </citation>
    <scope>NUCLEOTIDE SEQUENCE [LARGE SCALE GENOMIC DNA]</scope>
</reference>
<name>A0A4C1ZX35_EUMVA</name>
<comment type="caution">
    <text evidence="1">The sequence shown here is derived from an EMBL/GenBank/DDBJ whole genome shotgun (WGS) entry which is preliminary data.</text>
</comment>
<dbReference type="EMBL" id="BGZK01002149">
    <property type="protein sequence ID" value="GBP91177.1"/>
    <property type="molecule type" value="Genomic_DNA"/>
</dbReference>
<gene>
    <name evidence="1" type="ORF">EVAR_100142_1</name>
</gene>
<keyword evidence="2" id="KW-1185">Reference proteome</keyword>